<dbReference type="EMBL" id="CP003156">
    <property type="protein sequence ID" value="AEV32461.1"/>
    <property type="molecule type" value="Genomic_DNA"/>
</dbReference>
<evidence type="ECO:0000313" key="1">
    <source>
        <dbReference type="EMBL" id="AEV32461.1"/>
    </source>
</evidence>
<gene>
    <name evidence="1" type="ordered locus">Oweho_1465</name>
</gene>
<dbReference type="Proteomes" id="UP000005631">
    <property type="component" value="Chromosome"/>
</dbReference>
<dbReference type="PROSITE" id="PS51257">
    <property type="entry name" value="PROKAR_LIPOPROTEIN"/>
    <property type="match status" value="1"/>
</dbReference>
<reference evidence="1 2" key="1">
    <citation type="journal article" date="2012" name="Stand. Genomic Sci.">
        <title>Genome sequence of the orange-pigmented seawater bacterium Owenweeksia hongkongensis type strain (UST20020801(T)).</title>
        <authorList>
            <person name="Riedel T."/>
            <person name="Held B."/>
            <person name="Nolan M."/>
            <person name="Lucas S."/>
            <person name="Lapidus A."/>
            <person name="Tice H."/>
            <person name="Del Rio T.G."/>
            <person name="Cheng J.F."/>
            <person name="Han C."/>
            <person name="Tapia R."/>
            <person name="Goodwin L.A."/>
            <person name="Pitluck S."/>
            <person name="Liolios K."/>
            <person name="Mavromatis K."/>
            <person name="Pagani I."/>
            <person name="Ivanova N."/>
            <person name="Mikhailova N."/>
            <person name="Pati A."/>
            <person name="Chen A."/>
            <person name="Palaniappan K."/>
            <person name="Rohde M."/>
            <person name="Tindall B.J."/>
            <person name="Detter J.C."/>
            <person name="Goker M."/>
            <person name="Woyke T."/>
            <person name="Bristow J."/>
            <person name="Eisen J.A."/>
            <person name="Markowitz V."/>
            <person name="Hugenholtz P."/>
            <person name="Klenk H.P."/>
            <person name="Kyrpides N.C."/>
        </authorList>
    </citation>
    <scope>NUCLEOTIDE SEQUENCE</scope>
    <source>
        <strain evidence="2">DSM 17368 / JCM 12287 / NRRL B-23963</strain>
    </source>
</reference>
<dbReference type="RefSeq" id="WP_014201817.1">
    <property type="nucleotide sequence ID" value="NC_016599.1"/>
</dbReference>
<dbReference type="STRING" id="926562.Oweho_1465"/>
<evidence type="ECO:0000313" key="2">
    <source>
        <dbReference type="Proteomes" id="UP000005631"/>
    </source>
</evidence>
<sequence length="129" mass="13975">MKQALIVAAISAIALVSCSKEEQKIQGNYDESVTSFQELNVPEGFDFSELKTVTLKVPAHEGLPSQAMTLITIQNKDEVTLLKYNVDLSKGLEMPFDIVDGTKELFLVNASGTRKALSVSGNVVTLNSI</sequence>
<proteinExistence type="predicted"/>
<keyword evidence="2" id="KW-1185">Reference proteome</keyword>
<dbReference type="AlphaFoldDB" id="G8R893"/>
<organism evidence="1 2">
    <name type="scientific">Owenweeksia hongkongensis (strain DSM 17368 / CIP 108786 / JCM 12287 / NRRL B-23963 / UST20020801)</name>
    <dbReference type="NCBI Taxonomy" id="926562"/>
    <lineage>
        <taxon>Bacteria</taxon>
        <taxon>Pseudomonadati</taxon>
        <taxon>Bacteroidota</taxon>
        <taxon>Flavobacteriia</taxon>
        <taxon>Flavobacteriales</taxon>
        <taxon>Owenweeksiaceae</taxon>
        <taxon>Owenweeksia</taxon>
    </lineage>
</organism>
<dbReference type="KEGG" id="oho:Oweho_1465"/>
<name>G8R893_OWEHD</name>
<dbReference type="HOGENOM" id="CLU_1957376_0_0_10"/>
<accession>G8R893</accession>
<protein>
    <recommendedName>
        <fullName evidence="3">Lipoprotein</fullName>
    </recommendedName>
</protein>
<evidence type="ECO:0008006" key="3">
    <source>
        <dbReference type="Google" id="ProtNLM"/>
    </source>
</evidence>